<evidence type="ECO:0000313" key="8">
    <source>
        <dbReference type="EMBL" id="CAG2253933.1"/>
    </source>
</evidence>
<reference evidence="8" key="1">
    <citation type="submission" date="2021-03" db="EMBL/GenBank/DDBJ databases">
        <authorList>
            <person name="Bekaert M."/>
        </authorList>
    </citation>
    <scope>NUCLEOTIDE SEQUENCE</scope>
</reference>
<dbReference type="SUPFAM" id="SSF49842">
    <property type="entry name" value="TNF-like"/>
    <property type="match status" value="1"/>
</dbReference>
<sequence length="398" mass="44800">MTTITSSTSSIMYEEPTRDRPSSFRKAINNSTLNDQSVNKSSLNVKTTSPFSMYNHPDDYGVYDLPNPHHNIPTVIKPEDLIPKSHIKRNHSTDSTSSDVSLLSSSSTATSPSALRSLLVAVVTLAILFLASLVYILLKLNSIENGLMKERNEMDNFLTGFCVPCDDVRLGPFEEDNEKLLYLDKKTVNRVEICCAKTPNQTIILTNLIIERNHQKQKTEDILDMEKQTQQRNTSLQPSIKEAPVAAHLLVGSQQDPKQDEAPFPITNLLSTDPIAHVQGLRVTRDMININTSGLYFVYSQIYFSNINSQSYKQNTSQALYHYIYRYNVIYPNGGSELLLKSVRTLCWAKDKLYTDYTSYTAAAFQLNAGDKLYVMVSDIATLSRETKASFFGIFKIS</sequence>
<evidence type="ECO:0000256" key="3">
    <source>
        <dbReference type="ARBA" id="ARBA00022514"/>
    </source>
</evidence>
<dbReference type="SMART" id="SM00207">
    <property type="entry name" value="TNF"/>
    <property type="match status" value="1"/>
</dbReference>
<keyword evidence="6" id="KW-0812">Transmembrane</keyword>
<dbReference type="GO" id="GO:0006955">
    <property type="term" value="P:immune response"/>
    <property type="evidence" value="ECO:0007669"/>
    <property type="project" value="InterPro"/>
</dbReference>
<comment type="subcellular location">
    <subcellularLocation>
        <location evidence="1">Membrane</location>
    </subcellularLocation>
</comment>
<dbReference type="GO" id="GO:0016020">
    <property type="term" value="C:membrane"/>
    <property type="evidence" value="ECO:0007669"/>
    <property type="project" value="UniProtKB-SubCell"/>
</dbReference>
<dbReference type="Pfam" id="PF00229">
    <property type="entry name" value="TNF"/>
    <property type="match status" value="1"/>
</dbReference>
<dbReference type="GO" id="GO:0005615">
    <property type="term" value="C:extracellular space"/>
    <property type="evidence" value="ECO:0007669"/>
    <property type="project" value="UniProtKB-KW"/>
</dbReference>
<evidence type="ECO:0000313" key="9">
    <source>
        <dbReference type="Proteomes" id="UP000683360"/>
    </source>
</evidence>
<comment type="similarity">
    <text evidence="2">Belongs to the tumor necrosis factor family.</text>
</comment>
<evidence type="ECO:0000256" key="1">
    <source>
        <dbReference type="ARBA" id="ARBA00004370"/>
    </source>
</evidence>
<dbReference type="OrthoDB" id="6098231at2759"/>
<evidence type="ECO:0000256" key="4">
    <source>
        <dbReference type="ARBA" id="ARBA00023136"/>
    </source>
</evidence>
<gene>
    <name evidence="8" type="ORF">MEDL_65445</name>
</gene>
<feature type="region of interest" description="Disordered" evidence="5">
    <location>
        <begin position="1"/>
        <end position="23"/>
    </location>
</feature>
<evidence type="ECO:0000256" key="2">
    <source>
        <dbReference type="ARBA" id="ARBA00008670"/>
    </source>
</evidence>
<dbReference type="CDD" id="cd00184">
    <property type="entry name" value="TNF"/>
    <property type="match status" value="1"/>
</dbReference>
<keyword evidence="4 6" id="KW-0472">Membrane</keyword>
<dbReference type="Gene3D" id="2.60.120.40">
    <property type="match status" value="1"/>
</dbReference>
<dbReference type="InterPro" id="IPR008983">
    <property type="entry name" value="Tumour_necrosis_fac-like_dom"/>
</dbReference>
<feature type="compositionally biased region" description="Low complexity" evidence="5">
    <location>
        <begin position="1"/>
        <end position="11"/>
    </location>
</feature>
<keyword evidence="9" id="KW-1185">Reference proteome</keyword>
<evidence type="ECO:0000259" key="7">
    <source>
        <dbReference type="PROSITE" id="PS50049"/>
    </source>
</evidence>
<dbReference type="PANTHER" id="PTHR11471">
    <property type="entry name" value="TUMOR NECROSIS FACTOR FAMILY MEMBER"/>
    <property type="match status" value="1"/>
</dbReference>
<dbReference type="GO" id="GO:0005125">
    <property type="term" value="F:cytokine activity"/>
    <property type="evidence" value="ECO:0007669"/>
    <property type="project" value="UniProtKB-KW"/>
</dbReference>
<evidence type="ECO:0000256" key="6">
    <source>
        <dbReference type="SAM" id="Phobius"/>
    </source>
</evidence>
<feature type="transmembrane region" description="Helical" evidence="6">
    <location>
        <begin position="118"/>
        <end position="138"/>
    </location>
</feature>
<comment type="caution">
    <text evidence="8">The sequence shown here is derived from an EMBL/GenBank/DDBJ whole genome shotgun (WGS) entry which is preliminary data.</text>
</comment>
<keyword evidence="3" id="KW-0202">Cytokine</keyword>
<dbReference type="PROSITE" id="PS50049">
    <property type="entry name" value="THD_2"/>
    <property type="match status" value="1"/>
</dbReference>
<dbReference type="PANTHER" id="PTHR11471:SF13">
    <property type="entry name" value="TNF FAMILY PROFILE DOMAIN-CONTAINING PROTEIN"/>
    <property type="match status" value="1"/>
</dbReference>
<feature type="domain" description="THD" evidence="7">
    <location>
        <begin position="245"/>
        <end position="397"/>
    </location>
</feature>
<keyword evidence="6" id="KW-1133">Transmembrane helix</keyword>
<protein>
    <submittedName>
        <fullName evidence="8">TNFSF10</fullName>
    </submittedName>
</protein>
<evidence type="ECO:0000256" key="5">
    <source>
        <dbReference type="SAM" id="MobiDB-lite"/>
    </source>
</evidence>
<dbReference type="EMBL" id="CAJPWZ010003192">
    <property type="protein sequence ID" value="CAG2253933.1"/>
    <property type="molecule type" value="Genomic_DNA"/>
</dbReference>
<accession>A0A8S3V747</accession>
<dbReference type="Proteomes" id="UP000683360">
    <property type="component" value="Unassembled WGS sequence"/>
</dbReference>
<proteinExistence type="inferred from homology"/>
<organism evidence="8 9">
    <name type="scientific">Mytilus edulis</name>
    <name type="common">Blue mussel</name>
    <dbReference type="NCBI Taxonomy" id="6550"/>
    <lineage>
        <taxon>Eukaryota</taxon>
        <taxon>Metazoa</taxon>
        <taxon>Spiralia</taxon>
        <taxon>Lophotrochozoa</taxon>
        <taxon>Mollusca</taxon>
        <taxon>Bivalvia</taxon>
        <taxon>Autobranchia</taxon>
        <taxon>Pteriomorphia</taxon>
        <taxon>Mytilida</taxon>
        <taxon>Mytiloidea</taxon>
        <taxon>Mytilidae</taxon>
        <taxon>Mytilinae</taxon>
        <taxon>Mytilus</taxon>
    </lineage>
</organism>
<dbReference type="InterPro" id="IPR006052">
    <property type="entry name" value="TNF_dom"/>
</dbReference>
<dbReference type="GO" id="GO:0005164">
    <property type="term" value="F:tumor necrosis factor receptor binding"/>
    <property type="evidence" value="ECO:0007669"/>
    <property type="project" value="InterPro"/>
</dbReference>
<name>A0A8S3V747_MYTED</name>
<dbReference type="AlphaFoldDB" id="A0A8S3V747"/>